<evidence type="ECO:0000313" key="8">
    <source>
        <dbReference type="EMBL" id="KAK3084155.1"/>
    </source>
</evidence>
<dbReference type="InterPro" id="IPR001965">
    <property type="entry name" value="Znf_PHD"/>
</dbReference>
<dbReference type="InterPro" id="IPR036691">
    <property type="entry name" value="Endo/exonu/phosph_ase_sf"/>
</dbReference>
<dbReference type="Gene3D" id="3.60.10.10">
    <property type="entry name" value="Endonuclease/exonuclease/phosphatase"/>
    <property type="match status" value="1"/>
</dbReference>
<dbReference type="SUPFAM" id="SSF57903">
    <property type="entry name" value="FYVE/PHD zinc finger"/>
    <property type="match status" value="1"/>
</dbReference>
<dbReference type="PROSITE" id="PS01359">
    <property type="entry name" value="ZF_PHD_1"/>
    <property type="match status" value="1"/>
</dbReference>
<dbReference type="SUPFAM" id="SSF56219">
    <property type="entry name" value="DNase I-like"/>
    <property type="match status" value="1"/>
</dbReference>
<dbReference type="PANTHER" id="PTHR33395">
    <property type="entry name" value="TRANSCRIPTASE, PUTATIVE-RELATED-RELATED"/>
    <property type="match status" value="1"/>
</dbReference>
<dbReference type="InterPro" id="IPR019787">
    <property type="entry name" value="Znf_PHD-finger"/>
</dbReference>
<evidence type="ECO:0000256" key="6">
    <source>
        <dbReference type="SAM" id="SignalP"/>
    </source>
</evidence>
<dbReference type="InterPro" id="IPR005135">
    <property type="entry name" value="Endo/exonuclease/phosphatase"/>
</dbReference>
<dbReference type="EMBL" id="VSWD01000013">
    <property type="protein sequence ID" value="KAK3084155.1"/>
    <property type="molecule type" value="Genomic_DNA"/>
</dbReference>
<evidence type="ECO:0000256" key="2">
    <source>
        <dbReference type="ARBA" id="ARBA00022771"/>
    </source>
</evidence>
<dbReference type="Pfam" id="PF03372">
    <property type="entry name" value="Exo_endo_phos"/>
    <property type="match status" value="1"/>
</dbReference>
<dbReference type="PANTHER" id="PTHR33395:SF22">
    <property type="entry name" value="REVERSE TRANSCRIPTASE DOMAIN-CONTAINING PROTEIN"/>
    <property type="match status" value="1"/>
</dbReference>
<dbReference type="GO" id="GO:0031012">
    <property type="term" value="C:extracellular matrix"/>
    <property type="evidence" value="ECO:0007669"/>
    <property type="project" value="TreeGrafter"/>
</dbReference>
<dbReference type="GO" id="GO:0003824">
    <property type="term" value="F:catalytic activity"/>
    <property type="evidence" value="ECO:0007669"/>
    <property type="project" value="InterPro"/>
</dbReference>
<comment type="caution">
    <text evidence="8">The sequence shown here is derived from an EMBL/GenBank/DDBJ whole genome shotgun (WGS) entry which is preliminary data.</text>
</comment>
<dbReference type="SMART" id="SM00249">
    <property type="entry name" value="PHD"/>
    <property type="match status" value="1"/>
</dbReference>
<sequence length="611" mass="69534">MTSPSIFIYFLFLICAFLRVTNDQSSDIRKSYLQNEIDRLWRNGIHCISANRSLRALKCMSTFPNIKRGTMHTYLYMSFILLTCATDIELNPGPRKPKHPCQICHRAVTWKDKAVSCDDCEMWYHAKCMNMSSIMYNCLKSPNLSWHCVACEMPQFTSSFFELQDLQSTNSFSSLDSADDSFGNPDACSSPKPTKQSKPKPWNTFEILNINFQSIRNKKPELLNVIEHYNPNIIIGTETWLTDNIHSSELFPSSYNVYRKDRKGGYGGVLIAVKSDIISEPLDMETDSESIYVSVDLHKGNRLIIGALYRPPSSSIEYMDDMCTSLEKITNRFRKAVFWVGGDLNLPDINWTVLSIEGNSNLRAINQRFLDCVQSCGMEQKVDFPTRQNASLDLFLTNRPSLVDKCTAAPGISDHDMVHITASASARKIKSVSRKIFLWNRANLGTMKSSCHKLTSNFLEKFTTSSSIETMWSFIKEGLLNLQDQHVPSKQTSARFTQPWANRDVKRISRQKKRSFWKARKTGKAKDVHRYKRLKELARSICHSAYNDYITNIVSPESSDNPKKFWGFVKSLRTDNAGVAPLKDSSGITQADSMKKADILNSPVLLSFQQG</sequence>
<evidence type="ECO:0000256" key="3">
    <source>
        <dbReference type="ARBA" id="ARBA00022833"/>
    </source>
</evidence>
<evidence type="ECO:0000256" key="4">
    <source>
        <dbReference type="PROSITE-ProRule" id="PRU00146"/>
    </source>
</evidence>
<keyword evidence="9" id="KW-1185">Reference proteome</keyword>
<feature type="domain" description="PHD-type" evidence="7">
    <location>
        <begin position="98"/>
        <end position="154"/>
    </location>
</feature>
<feature type="compositionally biased region" description="Low complexity" evidence="5">
    <location>
        <begin position="189"/>
        <end position="201"/>
    </location>
</feature>
<dbReference type="PROSITE" id="PS50016">
    <property type="entry name" value="ZF_PHD_2"/>
    <property type="match status" value="1"/>
</dbReference>
<dbReference type="Pfam" id="PF00628">
    <property type="entry name" value="PHD"/>
    <property type="match status" value="1"/>
</dbReference>
<evidence type="ECO:0000256" key="1">
    <source>
        <dbReference type="ARBA" id="ARBA00022723"/>
    </source>
</evidence>
<evidence type="ECO:0000256" key="5">
    <source>
        <dbReference type="SAM" id="MobiDB-lite"/>
    </source>
</evidence>
<dbReference type="Gene3D" id="3.30.40.10">
    <property type="entry name" value="Zinc/RING finger domain, C3HC4 (zinc finger)"/>
    <property type="match status" value="1"/>
</dbReference>
<feature type="region of interest" description="Disordered" evidence="5">
    <location>
        <begin position="176"/>
        <end position="201"/>
    </location>
</feature>
<feature type="chain" id="PRO_5041678138" description="PHD-type domain-containing protein" evidence="6">
    <location>
        <begin position="24"/>
        <end position="611"/>
    </location>
</feature>
<keyword evidence="3" id="KW-0862">Zinc</keyword>
<dbReference type="AlphaFoldDB" id="A0AA89BLZ0"/>
<dbReference type="InterPro" id="IPR013083">
    <property type="entry name" value="Znf_RING/FYVE/PHD"/>
</dbReference>
<protein>
    <recommendedName>
        <fullName evidence="7">PHD-type domain-containing protein</fullName>
    </recommendedName>
</protein>
<keyword evidence="1" id="KW-0479">Metal-binding</keyword>
<dbReference type="GO" id="GO:0007508">
    <property type="term" value="P:larval heart development"/>
    <property type="evidence" value="ECO:0007669"/>
    <property type="project" value="TreeGrafter"/>
</dbReference>
<accession>A0AA89BLZ0</accession>
<keyword evidence="6" id="KW-0732">Signal</keyword>
<dbReference type="GO" id="GO:0061343">
    <property type="term" value="P:cell adhesion involved in heart morphogenesis"/>
    <property type="evidence" value="ECO:0007669"/>
    <property type="project" value="TreeGrafter"/>
</dbReference>
<dbReference type="InterPro" id="IPR011011">
    <property type="entry name" value="Znf_FYVE_PHD"/>
</dbReference>
<proteinExistence type="predicted"/>
<gene>
    <name evidence="8" type="ORF">FSP39_009144</name>
</gene>
<dbReference type="Proteomes" id="UP001186944">
    <property type="component" value="Unassembled WGS sequence"/>
</dbReference>
<dbReference type="CDD" id="cd15489">
    <property type="entry name" value="PHD_SF"/>
    <property type="match status" value="1"/>
</dbReference>
<evidence type="ECO:0000259" key="7">
    <source>
        <dbReference type="PROSITE" id="PS50016"/>
    </source>
</evidence>
<feature type="signal peptide" evidence="6">
    <location>
        <begin position="1"/>
        <end position="23"/>
    </location>
</feature>
<organism evidence="8 9">
    <name type="scientific">Pinctada imbricata</name>
    <name type="common">Atlantic pearl-oyster</name>
    <name type="synonym">Pinctada martensii</name>
    <dbReference type="NCBI Taxonomy" id="66713"/>
    <lineage>
        <taxon>Eukaryota</taxon>
        <taxon>Metazoa</taxon>
        <taxon>Spiralia</taxon>
        <taxon>Lophotrochozoa</taxon>
        <taxon>Mollusca</taxon>
        <taxon>Bivalvia</taxon>
        <taxon>Autobranchia</taxon>
        <taxon>Pteriomorphia</taxon>
        <taxon>Pterioida</taxon>
        <taxon>Pterioidea</taxon>
        <taxon>Pteriidae</taxon>
        <taxon>Pinctada</taxon>
    </lineage>
</organism>
<keyword evidence="2 4" id="KW-0863">Zinc-finger</keyword>
<dbReference type="InterPro" id="IPR019786">
    <property type="entry name" value="Zinc_finger_PHD-type_CS"/>
</dbReference>
<dbReference type="GO" id="GO:0008270">
    <property type="term" value="F:zinc ion binding"/>
    <property type="evidence" value="ECO:0007669"/>
    <property type="project" value="UniProtKB-KW"/>
</dbReference>
<name>A0AA89BLZ0_PINIB</name>
<evidence type="ECO:0000313" key="9">
    <source>
        <dbReference type="Proteomes" id="UP001186944"/>
    </source>
</evidence>
<reference evidence="8" key="1">
    <citation type="submission" date="2019-08" db="EMBL/GenBank/DDBJ databases">
        <title>The improved chromosome-level genome for the pearl oyster Pinctada fucata martensii using PacBio sequencing and Hi-C.</title>
        <authorList>
            <person name="Zheng Z."/>
        </authorList>
    </citation>
    <scope>NUCLEOTIDE SEQUENCE</scope>
    <source>
        <strain evidence="8">ZZ-2019</strain>
        <tissue evidence="8">Adductor muscle</tissue>
    </source>
</reference>